<feature type="compositionally biased region" description="Polar residues" evidence="1">
    <location>
        <begin position="1"/>
        <end position="17"/>
    </location>
</feature>
<organism evidence="2">
    <name type="scientific">Rhizophora mucronata</name>
    <name type="common">Asiatic mangrove</name>
    <dbReference type="NCBI Taxonomy" id="61149"/>
    <lineage>
        <taxon>Eukaryota</taxon>
        <taxon>Viridiplantae</taxon>
        <taxon>Streptophyta</taxon>
        <taxon>Embryophyta</taxon>
        <taxon>Tracheophyta</taxon>
        <taxon>Spermatophyta</taxon>
        <taxon>Magnoliopsida</taxon>
        <taxon>eudicotyledons</taxon>
        <taxon>Gunneridae</taxon>
        <taxon>Pentapetalae</taxon>
        <taxon>rosids</taxon>
        <taxon>fabids</taxon>
        <taxon>Malpighiales</taxon>
        <taxon>Rhizophoraceae</taxon>
        <taxon>Rhizophora</taxon>
    </lineage>
</organism>
<sequence length="36" mass="4095">MTSPTILRIYQGTTRTQDTSKRETVGQKTLADHFIV</sequence>
<evidence type="ECO:0000256" key="1">
    <source>
        <dbReference type="SAM" id="MobiDB-lite"/>
    </source>
</evidence>
<evidence type="ECO:0000313" key="2">
    <source>
        <dbReference type="EMBL" id="MBW87485.1"/>
    </source>
</evidence>
<proteinExistence type="predicted"/>
<reference evidence="2" key="1">
    <citation type="submission" date="2018-02" db="EMBL/GenBank/DDBJ databases">
        <title>Rhizophora mucronata_Transcriptome.</title>
        <authorList>
            <person name="Meera S.P."/>
            <person name="Sreeshan A."/>
            <person name="Augustine A."/>
        </authorList>
    </citation>
    <scope>NUCLEOTIDE SEQUENCE</scope>
    <source>
        <tissue evidence="2">Leaf</tissue>
    </source>
</reference>
<protein>
    <submittedName>
        <fullName evidence="2">Uncharacterized protein</fullName>
    </submittedName>
</protein>
<dbReference type="AlphaFoldDB" id="A0A2P2J1W9"/>
<dbReference type="EMBL" id="GGEC01007002">
    <property type="protein sequence ID" value="MBW87485.1"/>
    <property type="molecule type" value="Transcribed_RNA"/>
</dbReference>
<name>A0A2P2J1W9_RHIMU</name>
<feature type="region of interest" description="Disordered" evidence="1">
    <location>
        <begin position="1"/>
        <end position="24"/>
    </location>
</feature>
<accession>A0A2P2J1W9</accession>